<sequence>MPMVPMSWLRDYVDADPAMTTEELAAALVRVGLEEETIHPARVSGPLVVGRVLTRDEFEASNGKLVNYCRVDVGEHNDAPGTGKEPSDLPSRGIICGAHNFEVGDYVVVSLPGAVLPGPFEIAARKTYGHVSDGMMCSARELGLGDDHNGIIILQKDFPDAELPAVGHSVISFLGLGEEVLEINVTPDRGYCFSMRGVAREFSHSTGAAFRDPGLVGTLVESVPEANEPGFPVVVADNAPIHGRVGADRFVTRIVRGVNPKAPTPRWMVERLEMAGMRSLSLAVDITNYIMLDLGQPMHAYDLSALAAPIVVRRARAGEELTTLDEVARTLDPEDLVISDSPSGEEGSRLLGIAGVMGGAYSEVEDSTTDILLEAAHFDAVSVARSSRRHKLHSEAAKRFERGTDPLLPAVAAQRAVDLLVQYGGGQADPAVFDLNTLPAPTSYEFALSDAERLTGVSYSPERVCELLEQVGCVLEDIDGQRVRVTPPSWRPDLTGSAHFVEEIARLDGYDRIPSVLPTAPAGTGLTTAQRARRLVAQGLAHAGLTEVESYPFVSDSFDKQGLSANDPRRRAVKLRNPLADDAPLLRTSVLDTLLDTAARNWARGIPSVAIFEIAKVIHPEGVVPTGLISAEHRPSDEQLSALEAGTPSQPWHVGAVLAGNARPAGILDSQRNFDWADAVEIARSICDQLGVRVEVTRAWLAQPSTLKGPRLPEAATDPAEVAPWHPGRVARIFARQGKDCVELALAGELSPKACKAFGLPARACALELDVDALISVMSDEPMQVKPVSTYPAAKEDLALVVPTNVPVSRVEQVIRQAAGALIEDLVLFDIYEGDQVPEGFRSLAFSVRLRAGDHTLTPDEVQKVRADIVSKTGKVLGATLRG</sequence>
<evidence type="ECO:0000256" key="13">
    <source>
        <dbReference type="ARBA" id="ARBA00023146"/>
    </source>
</evidence>
<evidence type="ECO:0000256" key="2">
    <source>
        <dbReference type="ARBA" id="ARBA00008653"/>
    </source>
</evidence>
<dbReference type="CDD" id="cd00769">
    <property type="entry name" value="PheRS_beta_core"/>
    <property type="match status" value="1"/>
</dbReference>
<comment type="catalytic activity">
    <reaction evidence="14 15">
        <text>tRNA(Phe) + L-phenylalanine + ATP = L-phenylalanyl-tRNA(Phe) + AMP + diphosphate + H(+)</text>
        <dbReference type="Rhea" id="RHEA:19413"/>
        <dbReference type="Rhea" id="RHEA-COMP:9668"/>
        <dbReference type="Rhea" id="RHEA-COMP:9699"/>
        <dbReference type="ChEBI" id="CHEBI:15378"/>
        <dbReference type="ChEBI" id="CHEBI:30616"/>
        <dbReference type="ChEBI" id="CHEBI:33019"/>
        <dbReference type="ChEBI" id="CHEBI:58095"/>
        <dbReference type="ChEBI" id="CHEBI:78442"/>
        <dbReference type="ChEBI" id="CHEBI:78531"/>
        <dbReference type="ChEBI" id="CHEBI:456215"/>
        <dbReference type="EC" id="6.1.1.20"/>
    </reaction>
</comment>
<keyword evidence="6 15" id="KW-0436">Ligase</keyword>
<dbReference type="InterPro" id="IPR041616">
    <property type="entry name" value="PheRS_beta_core"/>
</dbReference>
<dbReference type="Pfam" id="PF03484">
    <property type="entry name" value="B5"/>
    <property type="match status" value="1"/>
</dbReference>
<dbReference type="InterPro" id="IPR005147">
    <property type="entry name" value="tRNA_synthase_B5-dom"/>
</dbReference>
<keyword evidence="12 15" id="KW-0648">Protein biosynthesis</keyword>
<evidence type="ECO:0000259" key="17">
    <source>
        <dbReference type="PROSITE" id="PS50886"/>
    </source>
</evidence>
<dbReference type="SUPFAM" id="SSF46955">
    <property type="entry name" value="Putative DNA-binding domain"/>
    <property type="match status" value="1"/>
</dbReference>
<dbReference type="GO" id="GO:0004826">
    <property type="term" value="F:phenylalanine-tRNA ligase activity"/>
    <property type="evidence" value="ECO:0007669"/>
    <property type="project" value="UniProtKB-UniRule"/>
</dbReference>
<feature type="binding site" evidence="15">
    <location>
        <position position="503"/>
    </location>
    <ligand>
        <name>Mg(2+)</name>
        <dbReference type="ChEBI" id="CHEBI:18420"/>
        <note>shared with alpha subunit</note>
    </ligand>
</feature>
<dbReference type="GO" id="GO:0005524">
    <property type="term" value="F:ATP binding"/>
    <property type="evidence" value="ECO:0007669"/>
    <property type="project" value="UniProtKB-UniRule"/>
</dbReference>
<evidence type="ECO:0000256" key="14">
    <source>
        <dbReference type="ARBA" id="ARBA00049255"/>
    </source>
</evidence>
<dbReference type="Gene3D" id="3.50.40.10">
    <property type="entry name" value="Phenylalanyl-trna Synthetase, Chain B, domain 3"/>
    <property type="match status" value="1"/>
</dbReference>
<dbReference type="InterPro" id="IPR045060">
    <property type="entry name" value="Phe-tRNA-ligase_IIc_bsu"/>
</dbReference>
<dbReference type="InterPro" id="IPR033714">
    <property type="entry name" value="tRNA_bind_bactPheRS"/>
</dbReference>
<reference evidence="20" key="1">
    <citation type="submission" date="2019-11" db="EMBL/GenBank/DDBJ databases">
        <authorList>
            <person name="Feng L."/>
        </authorList>
    </citation>
    <scope>NUCLEOTIDE SEQUENCE</scope>
    <source>
        <strain evidence="20">AodontolyticusLFYP35</strain>
    </source>
</reference>
<evidence type="ECO:0000256" key="7">
    <source>
        <dbReference type="ARBA" id="ARBA00022723"/>
    </source>
</evidence>
<dbReference type="AlphaFoldDB" id="A0A6N2TWH0"/>
<dbReference type="Pfam" id="PF01588">
    <property type="entry name" value="tRNA_bind"/>
    <property type="match status" value="1"/>
</dbReference>
<dbReference type="InterPro" id="IPR012340">
    <property type="entry name" value="NA-bd_OB-fold"/>
</dbReference>
<keyword evidence="11 16" id="KW-0694">RNA-binding</keyword>
<accession>A0A6N2TWH0</accession>
<dbReference type="InterPro" id="IPR005121">
    <property type="entry name" value="Fdx_antiC-bd"/>
</dbReference>
<keyword evidence="7 15" id="KW-0479">Metal-binding</keyword>
<dbReference type="Pfam" id="PF03483">
    <property type="entry name" value="B3_4"/>
    <property type="match status" value="1"/>
</dbReference>
<evidence type="ECO:0000256" key="5">
    <source>
        <dbReference type="ARBA" id="ARBA00022555"/>
    </source>
</evidence>
<evidence type="ECO:0000256" key="11">
    <source>
        <dbReference type="ARBA" id="ARBA00022884"/>
    </source>
</evidence>
<dbReference type="PANTHER" id="PTHR10947:SF0">
    <property type="entry name" value="PHENYLALANINE--TRNA LIGASE BETA SUBUNIT"/>
    <property type="match status" value="1"/>
</dbReference>
<dbReference type="GO" id="GO:0009328">
    <property type="term" value="C:phenylalanine-tRNA ligase complex"/>
    <property type="evidence" value="ECO:0007669"/>
    <property type="project" value="TreeGrafter"/>
</dbReference>
<dbReference type="GO" id="GO:0006432">
    <property type="term" value="P:phenylalanyl-tRNA aminoacylation"/>
    <property type="evidence" value="ECO:0007669"/>
    <property type="project" value="UniProtKB-UniRule"/>
</dbReference>
<dbReference type="GO" id="GO:0000049">
    <property type="term" value="F:tRNA binding"/>
    <property type="evidence" value="ECO:0007669"/>
    <property type="project" value="UniProtKB-UniRule"/>
</dbReference>
<organism evidence="20">
    <name type="scientific">Schaalia odontolytica</name>
    <dbReference type="NCBI Taxonomy" id="1660"/>
    <lineage>
        <taxon>Bacteria</taxon>
        <taxon>Bacillati</taxon>
        <taxon>Actinomycetota</taxon>
        <taxon>Actinomycetes</taxon>
        <taxon>Actinomycetales</taxon>
        <taxon>Actinomycetaceae</taxon>
        <taxon>Schaalia</taxon>
    </lineage>
</organism>
<keyword evidence="13 15" id="KW-0030">Aminoacyl-tRNA synthetase</keyword>
<evidence type="ECO:0000256" key="12">
    <source>
        <dbReference type="ARBA" id="ARBA00022917"/>
    </source>
</evidence>
<evidence type="ECO:0000313" key="20">
    <source>
        <dbReference type="EMBL" id="VYT09022.1"/>
    </source>
</evidence>
<comment type="subunit">
    <text evidence="3 15">Tetramer of two alpha and two beta subunits.</text>
</comment>
<feature type="domain" description="B5" evidence="19">
    <location>
        <begin position="439"/>
        <end position="515"/>
    </location>
</feature>
<name>A0A6N2TWH0_9ACTO</name>
<feature type="domain" description="FDX-ACB" evidence="18">
    <location>
        <begin position="789"/>
        <end position="882"/>
    </location>
</feature>
<dbReference type="Gene3D" id="3.30.56.10">
    <property type="match status" value="2"/>
</dbReference>
<evidence type="ECO:0000256" key="1">
    <source>
        <dbReference type="ARBA" id="ARBA00004496"/>
    </source>
</evidence>
<comment type="cofactor">
    <cofactor evidence="15">
        <name>Mg(2+)</name>
        <dbReference type="ChEBI" id="CHEBI:18420"/>
    </cofactor>
    <text evidence="15">Binds 2 magnesium ions per tetramer.</text>
</comment>
<dbReference type="PROSITE" id="PS51483">
    <property type="entry name" value="B5"/>
    <property type="match status" value="1"/>
</dbReference>
<dbReference type="EC" id="6.1.1.20" evidence="15"/>
<evidence type="ECO:0000256" key="8">
    <source>
        <dbReference type="ARBA" id="ARBA00022741"/>
    </source>
</evidence>
<evidence type="ECO:0000256" key="3">
    <source>
        <dbReference type="ARBA" id="ARBA00011209"/>
    </source>
</evidence>
<gene>
    <name evidence="15 20" type="primary">pheT</name>
    <name evidence="20" type="ORF">AOLFYP35_01495</name>
</gene>
<keyword evidence="9 15" id="KW-0067">ATP-binding</keyword>
<evidence type="ECO:0000256" key="16">
    <source>
        <dbReference type="PROSITE-ProRule" id="PRU00209"/>
    </source>
</evidence>
<dbReference type="Pfam" id="PF17759">
    <property type="entry name" value="tRNA_synthFbeta"/>
    <property type="match status" value="1"/>
</dbReference>
<feature type="domain" description="TRNA-binding" evidence="17">
    <location>
        <begin position="41"/>
        <end position="171"/>
    </location>
</feature>
<dbReference type="SUPFAM" id="SSF56037">
    <property type="entry name" value="PheT/TilS domain"/>
    <property type="match status" value="1"/>
</dbReference>
<dbReference type="FunFam" id="3.30.70.380:FF:000001">
    <property type="entry name" value="Phenylalanine--tRNA ligase beta subunit"/>
    <property type="match status" value="1"/>
</dbReference>
<dbReference type="PROSITE" id="PS50886">
    <property type="entry name" value="TRBD"/>
    <property type="match status" value="1"/>
</dbReference>
<keyword evidence="8 15" id="KW-0547">Nucleotide-binding</keyword>
<dbReference type="GO" id="GO:0000287">
    <property type="term" value="F:magnesium ion binding"/>
    <property type="evidence" value="ECO:0007669"/>
    <property type="project" value="UniProtKB-UniRule"/>
</dbReference>
<dbReference type="SMART" id="SM00873">
    <property type="entry name" value="B3_4"/>
    <property type="match status" value="1"/>
</dbReference>
<evidence type="ECO:0000256" key="15">
    <source>
        <dbReference type="HAMAP-Rule" id="MF_00283"/>
    </source>
</evidence>
<comment type="similarity">
    <text evidence="2 15">Belongs to the phenylalanyl-tRNA synthetase beta subunit family. Type 1 subfamily.</text>
</comment>
<dbReference type="InterPro" id="IPR020825">
    <property type="entry name" value="Phe-tRNA_synthase-like_B3/B4"/>
</dbReference>
<keyword evidence="5 16" id="KW-0820">tRNA-binding</keyword>
<evidence type="ECO:0000259" key="18">
    <source>
        <dbReference type="PROSITE" id="PS51447"/>
    </source>
</evidence>
<dbReference type="EMBL" id="CACRSM010000003">
    <property type="protein sequence ID" value="VYT09022.1"/>
    <property type="molecule type" value="Genomic_DNA"/>
</dbReference>
<proteinExistence type="inferred from homology"/>
<dbReference type="SUPFAM" id="SSF54991">
    <property type="entry name" value="Anticodon-binding domain of PheRS"/>
    <property type="match status" value="1"/>
</dbReference>
<evidence type="ECO:0000259" key="19">
    <source>
        <dbReference type="PROSITE" id="PS51483"/>
    </source>
</evidence>
<evidence type="ECO:0000256" key="6">
    <source>
        <dbReference type="ARBA" id="ARBA00022598"/>
    </source>
</evidence>
<dbReference type="PANTHER" id="PTHR10947">
    <property type="entry name" value="PHENYLALANYL-TRNA SYNTHETASE BETA CHAIN AND LEUCINE-RICH REPEAT-CONTAINING PROTEIN 47"/>
    <property type="match status" value="1"/>
</dbReference>
<comment type="subcellular location">
    <subcellularLocation>
        <location evidence="1 15">Cytoplasm</location>
    </subcellularLocation>
</comment>
<comment type="caution">
    <text evidence="15">Lacks conserved residue(s) required for the propagation of feature annotation.</text>
</comment>
<dbReference type="InterPro" id="IPR002547">
    <property type="entry name" value="tRNA-bd_dom"/>
</dbReference>
<dbReference type="Gene3D" id="3.30.70.380">
    <property type="entry name" value="Ferrodoxin-fold anticodon-binding domain"/>
    <property type="match status" value="1"/>
</dbReference>
<dbReference type="PROSITE" id="PS51447">
    <property type="entry name" value="FDX_ACB"/>
    <property type="match status" value="1"/>
</dbReference>
<dbReference type="SUPFAM" id="SSF50249">
    <property type="entry name" value="Nucleic acid-binding proteins"/>
    <property type="match status" value="1"/>
</dbReference>
<dbReference type="Gene3D" id="3.30.930.10">
    <property type="entry name" value="Bira Bifunctional Protein, Domain 2"/>
    <property type="match status" value="1"/>
</dbReference>
<dbReference type="CDD" id="cd02796">
    <property type="entry name" value="tRNA_bind_bactPheRS"/>
    <property type="match status" value="1"/>
</dbReference>
<dbReference type="SMART" id="SM00874">
    <property type="entry name" value="B5"/>
    <property type="match status" value="1"/>
</dbReference>
<dbReference type="InterPro" id="IPR005146">
    <property type="entry name" value="B3/B4_tRNA-bd"/>
</dbReference>
<feature type="binding site" evidence="15">
    <location>
        <position position="493"/>
    </location>
    <ligand>
        <name>Mg(2+)</name>
        <dbReference type="ChEBI" id="CHEBI:18420"/>
        <note>shared with alpha subunit</note>
    </ligand>
</feature>
<keyword evidence="10 15" id="KW-0460">Magnesium</keyword>
<evidence type="ECO:0000256" key="4">
    <source>
        <dbReference type="ARBA" id="ARBA00022490"/>
    </source>
</evidence>
<dbReference type="SMART" id="SM00896">
    <property type="entry name" value="FDX-ACB"/>
    <property type="match status" value="1"/>
</dbReference>
<dbReference type="Gene3D" id="2.40.50.140">
    <property type="entry name" value="Nucleic acid-binding proteins"/>
    <property type="match status" value="1"/>
</dbReference>
<dbReference type="HAMAP" id="MF_00283">
    <property type="entry name" value="Phe_tRNA_synth_beta1"/>
    <property type="match status" value="1"/>
</dbReference>
<dbReference type="InterPro" id="IPR045864">
    <property type="entry name" value="aa-tRNA-synth_II/BPL/LPL"/>
</dbReference>
<dbReference type="InterPro" id="IPR036690">
    <property type="entry name" value="Fdx_antiC-bd_sf"/>
</dbReference>
<evidence type="ECO:0000256" key="10">
    <source>
        <dbReference type="ARBA" id="ARBA00022842"/>
    </source>
</evidence>
<dbReference type="SUPFAM" id="SSF55681">
    <property type="entry name" value="Class II aaRS and biotin synthetases"/>
    <property type="match status" value="1"/>
</dbReference>
<dbReference type="InterPro" id="IPR009061">
    <property type="entry name" value="DNA-bd_dom_put_sf"/>
</dbReference>
<dbReference type="NCBIfam" id="TIGR00472">
    <property type="entry name" value="pheT_bact"/>
    <property type="match status" value="1"/>
</dbReference>
<feature type="binding site" evidence="15">
    <location>
        <position position="502"/>
    </location>
    <ligand>
        <name>Mg(2+)</name>
        <dbReference type="ChEBI" id="CHEBI:18420"/>
        <note>shared with alpha subunit</note>
    </ligand>
</feature>
<evidence type="ECO:0000256" key="9">
    <source>
        <dbReference type="ARBA" id="ARBA00022840"/>
    </source>
</evidence>
<dbReference type="InterPro" id="IPR004532">
    <property type="entry name" value="Phe-tRNA-ligase_IIc_bsu_bact"/>
</dbReference>
<protein>
    <recommendedName>
        <fullName evidence="15">Phenylalanine--tRNA ligase beta subunit</fullName>
        <ecNumber evidence="15">6.1.1.20</ecNumber>
    </recommendedName>
    <alternativeName>
        <fullName evidence="15">Phenylalanyl-tRNA synthetase beta subunit</fullName>
        <shortName evidence="15">PheRS</shortName>
    </alternativeName>
</protein>
<keyword evidence="4 15" id="KW-0963">Cytoplasm</keyword>
<dbReference type="Pfam" id="PF03147">
    <property type="entry name" value="FDX-ACB"/>
    <property type="match status" value="1"/>
</dbReference>